<proteinExistence type="predicted"/>
<evidence type="ECO:0000313" key="2">
    <source>
        <dbReference type="EMBL" id="KER27538.1"/>
    </source>
</evidence>
<dbReference type="AlphaFoldDB" id="A0A074ZJL1"/>
<dbReference type="KEGG" id="ovi:T265_05428"/>
<feature type="region of interest" description="Disordered" evidence="1">
    <location>
        <begin position="1"/>
        <end position="29"/>
    </location>
</feature>
<organism evidence="2 3">
    <name type="scientific">Opisthorchis viverrini</name>
    <name type="common">Southeast Asian liver fluke</name>
    <dbReference type="NCBI Taxonomy" id="6198"/>
    <lineage>
        <taxon>Eukaryota</taxon>
        <taxon>Metazoa</taxon>
        <taxon>Spiralia</taxon>
        <taxon>Lophotrochozoa</taxon>
        <taxon>Platyhelminthes</taxon>
        <taxon>Trematoda</taxon>
        <taxon>Digenea</taxon>
        <taxon>Opisthorchiida</taxon>
        <taxon>Opisthorchiata</taxon>
        <taxon>Opisthorchiidae</taxon>
        <taxon>Opisthorchis</taxon>
    </lineage>
</organism>
<dbReference type="EMBL" id="KL596720">
    <property type="protein sequence ID" value="KER27538.1"/>
    <property type="molecule type" value="Genomic_DNA"/>
</dbReference>
<sequence>MIAVKQKAKDDDLSTKIRSLQGHSVHPPSDEALGCVVVVVNRNLSPALQQSHGAIRDPMLEWGWSGCTANVISSSEYCFGYLFLMVPNV</sequence>
<evidence type="ECO:0000256" key="1">
    <source>
        <dbReference type="SAM" id="MobiDB-lite"/>
    </source>
</evidence>
<dbReference type="CTD" id="20319610"/>
<evidence type="ECO:0000313" key="3">
    <source>
        <dbReference type="Proteomes" id="UP000054324"/>
    </source>
</evidence>
<protein>
    <submittedName>
        <fullName evidence="2">Uncharacterized protein</fullName>
    </submittedName>
</protein>
<name>A0A074ZJL1_OPIVI</name>
<dbReference type="GeneID" id="20319610"/>
<accession>A0A074ZJL1</accession>
<keyword evidence="3" id="KW-1185">Reference proteome</keyword>
<dbReference type="RefSeq" id="XP_009168699.1">
    <property type="nucleotide sequence ID" value="XM_009170435.1"/>
</dbReference>
<reference evidence="2 3" key="1">
    <citation type="submission" date="2013-11" db="EMBL/GenBank/DDBJ databases">
        <title>Opisthorchis viverrini - life in the bile duct.</title>
        <authorList>
            <person name="Young N.D."/>
            <person name="Nagarajan N."/>
            <person name="Lin S.J."/>
            <person name="Korhonen P.K."/>
            <person name="Jex A.R."/>
            <person name="Hall R.S."/>
            <person name="Safavi-Hemami H."/>
            <person name="Kaewkong W."/>
            <person name="Bertrand D."/>
            <person name="Gao S."/>
            <person name="Seet Q."/>
            <person name="Wongkham S."/>
            <person name="Teh B.T."/>
            <person name="Wongkham C."/>
            <person name="Intapan P.M."/>
            <person name="Maleewong W."/>
            <person name="Yang X."/>
            <person name="Hu M."/>
            <person name="Wang Z."/>
            <person name="Hofmann A."/>
            <person name="Sternberg P.W."/>
            <person name="Tan P."/>
            <person name="Wang J."/>
            <person name="Gasser R.B."/>
        </authorList>
    </citation>
    <scope>NUCLEOTIDE SEQUENCE [LARGE SCALE GENOMIC DNA]</scope>
</reference>
<dbReference type="Proteomes" id="UP000054324">
    <property type="component" value="Unassembled WGS sequence"/>
</dbReference>
<gene>
    <name evidence="2" type="ORF">T265_05428</name>
</gene>